<dbReference type="EMBL" id="PRDL01000001">
    <property type="protein sequence ID" value="MBE8716744.1"/>
    <property type="molecule type" value="Genomic_DNA"/>
</dbReference>
<keyword evidence="2" id="KW-0378">Hydrolase</keyword>
<dbReference type="InterPro" id="IPR011969">
    <property type="entry name" value="Clan_AA_Asp_peptidase_C"/>
</dbReference>
<dbReference type="InterPro" id="IPR034122">
    <property type="entry name" value="Retropepsin-like_bacterial"/>
</dbReference>
<dbReference type="NCBIfam" id="TIGR02281">
    <property type="entry name" value="clan_AA_DTGA"/>
    <property type="match status" value="1"/>
</dbReference>
<gene>
    <name evidence="2" type="ORF">C4F51_06015</name>
</gene>
<dbReference type="InterPro" id="IPR021109">
    <property type="entry name" value="Peptidase_aspartic_dom_sf"/>
</dbReference>
<reference evidence="2" key="1">
    <citation type="submission" date="2018-07" db="EMBL/GenBank/DDBJ databases">
        <title>Genome assembly of strain Ka43.</title>
        <authorList>
            <person name="Kukolya J."/>
            <person name="Nagy I."/>
            <person name="Horvath B."/>
            <person name="Toth A."/>
        </authorList>
    </citation>
    <scope>NUCLEOTIDE SEQUENCE</scope>
    <source>
        <strain evidence="2">KB43</strain>
    </source>
</reference>
<dbReference type="AlphaFoldDB" id="A0A928YT85"/>
<evidence type="ECO:0000313" key="3">
    <source>
        <dbReference type="Proteomes" id="UP000652567"/>
    </source>
</evidence>
<keyword evidence="3" id="KW-1185">Reference proteome</keyword>
<dbReference type="GO" id="GO:0006508">
    <property type="term" value="P:proteolysis"/>
    <property type="evidence" value="ECO:0007669"/>
    <property type="project" value="UniProtKB-KW"/>
</dbReference>
<dbReference type="EC" id="3.4.23.-" evidence="2"/>
<dbReference type="Pfam" id="PF13975">
    <property type="entry name" value="gag-asp_proteas"/>
    <property type="match status" value="1"/>
</dbReference>
<dbReference type="Proteomes" id="UP000652567">
    <property type="component" value="Unassembled WGS sequence"/>
</dbReference>
<comment type="caution">
    <text evidence="2">The sequence shown here is derived from an EMBL/GenBank/DDBJ whole genome shotgun (WGS) entry which is preliminary data.</text>
</comment>
<accession>A0A928YT85</accession>
<dbReference type="Gene3D" id="2.40.70.10">
    <property type="entry name" value="Acid Proteases"/>
    <property type="match status" value="1"/>
</dbReference>
<dbReference type="RefSeq" id="WP_193908057.1">
    <property type="nucleotide sequence ID" value="NZ_PRDL01000001.1"/>
</dbReference>
<protein>
    <submittedName>
        <fullName evidence="2">TIGR02281 family clan AA aspartic protease</fullName>
        <ecNumber evidence="2">3.4.23.-</ecNumber>
    </submittedName>
</protein>
<keyword evidence="1" id="KW-0732">Signal</keyword>
<feature type="chain" id="PRO_5037509750" evidence="1">
    <location>
        <begin position="20"/>
        <end position="210"/>
    </location>
</feature>
<dbReference type="GO" id="GO:0008233">
    <property type="term" value="F:peptidase activity"/>
    <property type="evidence" value="ECO:0007669"/>
    <property type="project" value="UniProtKB-KW"/>
</dbReference>
<keyword evidence="2" id="KW-0645">Protease</keyword>
<sequence>MLRWMMAVCVVVFSLQASAVDVRVLMLSEQKALLSIDGKQRMVQEGSKTPEGVLLVSANQQRAVIEWQGERKTLQLNRQIASRFNGAEKSQVSIASNKSGHHVTPGRINGFPVDFMVDTGATLVSMNYLTAERLGIDYRAGRPVKIHTANGVADAFRVVLNRVAVGTIELNQIDGVVSTTSSPEVILLGNSYLGKVDLRVEGGVMFLQQK</sequence>
<evidence type="ECO:0000313" key="2">
    <source>
        <dbReference type="EMBL" id="MBE8716744.1"/>
    </source>
</evidence>
<evidence type="ECO:0000256" key="1">
    <source>
        <dbReference type="SAM" id="SignalP"/>
    </source>
</evidence>
<proteinExistence type="predicted"/>
<dbReference type="CDD" id="cd05483">
    <property type="entry name" value="retropepsin_like_bacteria"/>
    <property type="match status" value="1"/>
</dbReference>
<dbReference type="SUPFAM" id="SSF50630">
    <property type="entry name" value="Acid proteases"/>
    <property type="match status" value="1"/>
</dbReference>
<feature type="signal peptide" evidence="1">
    <location>
        <begin position="1"/>
        <end position="19"/>
    </location>
</feature>
<name>A0A928YT85_9GAMM</name>
<organism evidence="2 3">
    <name type="scientific">Cellvibrio polysaccharolyticus</name>
    <dbReference type="NCBI Taxonomy" id="2082724"/>
    <lineage>
        <taxon>Bacteria</taxon>
        <taxon>Pseudomonadati</taxon>
        <taxon>Pseudomonadota</taxon>
        <taxon>Gammaproteobacteria</taxon>
        <taxon>Cellvibrionales</taxon>
        <taxon>Cellvibrionaceae</taxon>
        <taxon>Cellvibrio</taxon>
    </lineage>
</organism>